<evidence type="ECO:0000313" key="2">
    <source>
        <dbReference type="Proteomes" id="UP000595437"/>
    </source>
</evidence>
<dbReference type="Proteomes" id="UP000595437">
    <property type="component" value="Chromosome 2"/>
</dbReference>
<evidence type="ECO:0000313" key="1">
    <source>
        <dbReference type="EMBL" id="QQP58565.1"/>
    </source>
</evidence>
<dbReference type="OrthoDB" id="5842926at2759"/>
<dbReference type="GO" id="GO:0032480">
    <property type="term" value="P:negative regulation of type I interferon production"/>
    <property type="evidence" value="ECO:0007669"/>
    <property type="project" value="InterPro"/>
</dbReference>
<dbReference type="AlphaFoldDB" id="A0A7T8QXC4"/>
<feature type="non-terminal residue" evidence="1">
    <location>
        <position position="1"/>
    </location>
</feature>
<name>A0A7T8QXC4_CALRO</name>
<accession>A0A7T8QXC4</accession>
<dbReference type="GO" id="GO:0039536">
    <property type="term" value="P:negative regulation of RIG-I signaling pathway"/>
    <property type="evidence" value="ECO:0007669"/>
    <property type="project" value="InterPro"/>
</dbReference>
<reference evidence="2" key="1">
    <citation type="submission" date="2021-01" db="EMBL/GenBank/DDBJ databases">
        <title>Caligus Genome Assembly.</title>
        <authorList>
            <person name="Gallardo-Escarate C."/>
        </authorList>
    </citation>
    <scope>NUCLEOTIDE SEQUENCE [LARGE SCALE GENOMIC DNA]</scope>
</reference>
<gene>
    <name evidence="1" type="ORF">FKW44_003931</name>
</gene>
<dbReference type="GO" id="GO:0045893">
    <property type="term" value="P:positive regulation of DNA-templated transcription"/>
    <property type="evidence" value="ECO:0007669"/>
    <property type="project" value="TreeGrafter"/>
</dbReference>
<dbReference type="PANTHER" id="PTHR14390:SF2">
    <property type="entry name" value="G PATCH DOMAIN-CONTAINING PROTEIN 3"/>
    <property type="match status" value="1"/>
</dbReference>
<dbReference type="PANTHER" id="PTHR14390">
    <property type="entry name" value="G PATCH DOMAIN CONTAINING PROTEIN 3"/>
    <property type="match status" value="1"/>
</dbReference>
<dbReference type="EMBL" id="CP045891">
    <property type="protein sequence ID" value="QQP58565.1"/>
    <property type="molecule type" value="Genomic_DNA"/>
</dbReference>
<sequence length="159" mass="17997">QDNGMEDLIEEWDRHESLHDDVSARRVLSGDPDNVPGTKERTFEDEVEVTWDKGSSGLVFNTDASSFWKSAEAEAAEADDWDVDIQDYCSMRSFYKQANDSVFHRRKRIGRLLKKQGWAIGMAWGPGAARGFPSPLIIKGRLIDLDLALKPRLACPLWT</sequence>
<proteinExistence type="predicted"/>
<protein>
    <submittedName>
        <fullName evidence="1">G patch domain-containing protein 3</fullName>
    </submittedName>
</protein>
<dbReference type="InterPro" id="IPR040341">
    <property type="entry name" value="GPATCH3"/>
</dbReference>
<keyword evidence="2" id="KW-1185">Reference proteome</keyword>
<organism evidence="1 2">
    <name type="scientific">Caligus rogercresseyi</name>
    <name type="common">Sea louse</name>
    <dbReference type="NCBI Taxonomy" id="217165"/>
    <lineage>
        <taxon>Eukaryota</taxon>
        <taxon>Metazoa</taxon>
        <taxon>Ecdysozoa</taxon>
        <taxon>Arthropoda</taxon>
        <taxon>Crustacea</taxon>
        <taxon>Multicrustacea</taxon>
        <taxon>Hexanauplia</taxon>
        <taxon>Copepoda</taxon>
        <taxon>Siphonostomatoida</taxon>
        <taxon>Caligidae</taxon>
        <taxon>Caligus</taxon>
    </lineage>
</organism>